<dbReference type="InterPro" id="IPR036343">
    <property type="entry name" value="GluRdtase_N_sf"/>
</dbReference>
<feature type="domain" description="Quinate/shikimate 5-dehydrogenase/glutamyl-tRNA reductase" evidence="9">
    <location>
        <begin position="171"/>
        <end position="303"/>
    </location>
</feature>
<dbReference type="PIRSF" id="PIRSF000445">
    <property type="entry name" value="4pyrrol_synth_GluRdtase"/>
    <property type="match status" value="1"/>
</dbReference>
<dbReference type="SUPFAM" id="SSF51735">
    <property type="entry name" value="NAD(P)-binding Rossmann-fold domains"/>
    <property type="match status" value="1"/>
</dbReference>
<dbReference type="Pfam" id="PF01488">
    <property type="entry name" value="Shikimate_DH"/>
    <property type="match status" value="1"/>
</dbReference>
<dbReference type="InterPro" id="IPR006151">
    <property type="entry name" value="Shikm_DH/Glu-tRNA_Rdtase"/>
</dbReference>
<comment type="similarity">
    <text evidence="2">Belongs to the glutamyl-tRNA reductase family.</text>
</comment>
<sequence length="419" mass="45673">MPIVVIGVNHRTGPVSFLEKVMISDSTMPHALKSLSGRDDIREAVVLSTCNRTEIYAVVERFHGAYDEIQKFLSETSGINVEDIEPHLYSQWDEEAIKHLFEVSSGLDSAVLGESEIIGQVRNAWEVAMAEGASRNTLNLLFRYALEVGKRARTETAISRSTASVSHAAVEMAEDIIGSLAGKRVLVVGAGEMGEGVATALAREGAEHVTVLNRTESRGEALAKKVGAKVSSFEQLEQELSTTDVLVACTGSGNVIIDQAMLRRARENVSTPVLIVDIALPRDVDDKVADLPGVTLRDLDHLSAWAQRGLELRAAEVNQVRAIIGDEVQRFSQDQAQRQAAPLVAQLREVVESVRHAEMERYGARLGEMTDEQREAVDSIVRGIVAKLLHSPSVRLREAAGTPQGERLSAAVRDLFNLE</sequence>
<evidence type="ECO:0000259" key="8">
    <source>
        <dbReference type="Pfam" id="PF00745"/>
    </source>
</evidence>
<protein>
    <recommendedName>
        <fullName evidence="3">glutamyl-tRNA reductase</fullName>
        <ecNumber evidence="3">1.2.1.70</ecNumber>
    </recommendedName>
</protein>
<dbReference type="Pfam" id="PF00745">
    <property type="entry name" value="GlutR_dimer"/>
    <property type="match status" value="1"/>
</dbReference>
<keyword evidence="6" id="KW-0627">Porphyrin biosynthesis</keyword>
<evidence type="ECO:0000256" key="5">
    <source>
        <dbReference type="ARBA" id="ARBA00023002"/>
    </source>
</evidence>
<dbReference type="FunFam" id="3.40.50.720:FF:000031">
    <property type="entry name" value="Glutamyl-tRNA reductase"/>
    <property type="match status" value="1"/>
</dbReference>
<evidence type="ECO:0000259" key="9">
    <source>
        <dbReference type="Pfam" id="PF01488"/>
    </source>
</evidence>
<comment type="pathway">
    <text evidence="1">Porphyrin-containing compound metabolism; protoporphyrin-IX biosynthesis; 5-aminolevulinate from L-glutamyl-tRNA(Glu): step 1/2.</text>
</comment>
<name>A0A6J6IWE1_9ZZZZ</name>
<dbReference type="EMBL" id="CAEZVQ010000008">
    <property type="protein sequence ID" value="CAB4628359.1"/>
    <property type="molecule type" value="Genomic_DNA"/>
</dbReference>
<comment type="catalytic activity">
    <reaction evidence="7">
        <text>(S)-4-amino-5-oxopentanoate + tRNA(Glu) + NADP(+) = L-glutamyl-tRNA(Glu) + NADPH + H(+)</text>
        <dbReference type="Rhea" id="RHEA:12344"/>
        <dbReference type="Rhea" id="RHEA-COMP:9663"/>
        <dbReference type="Rhea" id="RHEA-COMP:9680"/>
        <dbReference type="ChEBI" id="CHEBI:15378"/>
        <dbReference type="ChEBI" id="CHEBI:57501"/>
        <dbReference type="ChEBI" id="CHEBI:57783"/>
        <dbReference type="ChEBI" id="CHEBI:58349"/>
        <dbReference type="ChEBI" id="CHEBI:78442"/>
        <dbReference type="ChEBI" id="CHEBI:78520"/>
        <dbReference type="EC" id="1.2.1.70"/>
    </reaction>
</comment>
<dbReference type="InterPro" id="IPR036291">
    <property type="entry name" value="NAD(P)-bd_dom_sf"/>
</dbReference>
<dbReference type="Gene3D" id="3.40.50.720">
    <property type="entry name" value="NAD(P)-binding Rossmann-like Domain"/>
    <property type="match status" value="1"/>
</dbReference>
<evidence type="ECO:0000259" key="10">
    <source>
        <dbReference type="Pfam" id="PF05201"/>
    </source>
</evidence>
<evidence type="ECO:0000256" key="1">
    <source>
        <dbReference type="ARBA" id="ARBA00005059"/>
    </source>
</evidence>
<dbReference type="PROSITE" id="PS00747">
    <property type="entry name" value="GLUTR"/>
    <property type="match status" value="1"/>
</dbReference>
<organism evidence="11">
    <name type="scientific">freshwater metagenome</name>
    <dbReference type="NCBI Taxonomy" id="449393"/>
    <lineage>
        <taxon>unclassified sequences</taxon>
        <taxon>metagenomes</taxon>
        <taxon>ecological metagenomes</taxon>
    </lineage>
</organism>
<dbReference type="EC" id="1.2.1.70" evidence="3"/>
<dbReference type="PANTHER" id="PTHR43013:SF1">
    <property type="entry name" value="GLUTAMYL-TRNA REDUCTASE"/>
    <property type="match status" value="1"/>
</dbReference>
<dbReference type="NCBIfam" id="TIGR01035">
    <property type="entry name" value="hemA"/>
    <property type="match status" value="1"/>
</dbReference>
<gene>
    <name evidence="11" type="ORF">UFOPK2086_00165</name>
</gene>
<dbReference type="SUPFAM" id="SSF69075">
    <property type="entry name" value="Glutamyl tRNA-reductase dimerization domain"/>
    <property type="match status" value="1"/>
</dbReference>
<accession>A0A6J6IWE1</accession>
<dbReference type="GO" id="GO:0050661">
    <property type="term" value="F:NADP binding"/>
    <property type="evidence" value="ECO:0007669"/>
    <property type="project" value="InterPro"/>
</dbReference>
<evidence type="ECO:0000256" key="2">
    <source>
        <dbReference type="ARBA" id="ARBA00005916"/>
    </source>
</evidence>
<dbReference type="AlphaFoldDB" id="A0A6J6IWE1"/>
<evidence type="ECO:0000256" key="7">
    <source>
        <dbReference type="ARBA" id="ARBA00047464"/>
    </source>
</evidence>
<dbReference type="InterPro" id="IPR015895">
    <property type="entry name" value="4pyrrol_synth_GluRdtase_N"/>
</dbReference>
<dbReference type="GO" id="GO:0019353">
    <property type="term" value="P:protoporphyrinogen IX biosynthetic process from glutamate"/>
    <property type="evidence" value="ECO:0007669"/>
    <property type="project" value="TreeGrafter"/>
</dbReference>
<evidence type="ECO:0000313" key="11">
    <source>
        <dbReference type="EMBL" id="CAB4628359.1"/>
    </source>
</evidence>
<dbReference type="UniPathway" id="UPA00251">
    <property type="reaction ID" value="UER00316"/>
</dbReference>
<dbReference type="SUPFAM" id="SSF69742">
    <property type="entry name" value="Glutamyl tRNA-reductase catalytic, N-terminal domain"/>
    <property type="match status" value="1"/>
</dbReference>
<dbReference type="InterPro" id="IPR000343">
    <property type="entry name" value="4pyrrol_synth_GluRdtase"/>
</dbReference>
<evidence type="ECO:0000256" key="3">
    <source>
        <dbReference type="ARBA" id="ARBA00012970"/>
    </source>
</evidence>
<dbReference type="CDD" id="cd05213">
    <property type="entry name" value="NAD_bind_Glutamyl_tRNA_reduct"/>
    <property type="match status" value="1"/>
</dbReference>
<dbReference type="NCBIfam" id="NF000744">
    <property type="entry name" value="PRK00045.1-3"/>
    <property type="match status" value="1"/>
</dbReference>
<feature type="domain" description="Glutamyl-tRNA reductase N-terminal" evidence="10">
    <location>
        <begin position="6"/>
        <end position="156"/>
    </location>
</feature>
<evidence type="ECO:0000256" key="6">
    <source>
        <dbReference type="ARBA" id="ARBA00023244"/>
    </source>
</evidence>
<evidence type="ECO:0000256" key="4">
    <source>
        <dbReference type="ARBA" id="ARBA00022857"/>
    </source>
</evidence>
<dbReference type="PANTHER" id="PTHR43013">
    <property type="entry name" value="GLUTAMYL-TRNA REDUCTASE"/>
    <property type="match status" value="1"/>
</dbReference>
<keyword evidence="5" id="KW-0560">Oxidoreductase</keyword>
<dbReference type="InterPro" id="IPR018214">
    <property type="entry name" value="GluRdtase_CS"/>
</dbReference>
<dbReference type="Gene3D" id="3.30.460.30">
    <property type="entry name" value="Glutamyl-tRNA reductase, N-terminal domain"/>
    <property type="match status" value="1"/>
</dbReference>
<dbReference type="InterPro" id="IPR036453">
    <property type="entry name" value="GluRdtase_dimer_dom_sf"/>
</dbReference>
<dbReference type="InterPro" id="IPR015896">
    <property type="entry name" value="4pyrrol_synth_GluRdtase_dimer"/>
</dbReference>
<dbReference type="FunFam" id="3.30.460.30:FF:000001">
    <property type="entry name" value="Glutamyl-tRNA reductase"/>
    <property type="match status" value="1"/>
</dbReference>
<feature type="domain" description="Tetrapyrrole biosynthesis glutamyl-tRNA reductase dimerisation" evidence="8">
    <location>
        <begin position="319"/>
        <end position="418"/>
    </location>
</feature>
<dbReference type="Pfam" id="PF05201">
    <property type="entry name" value="GlutR_N"/>
    <property type="match status" value="1"/>
</dbReference>
<dbReference type="GO" id="GO:0008883">
    <property type="term" value="F:glutamyl-tRNA reductase activity"/>
    <property type="evidence" value="ECO:0007669"/>
    <property type="project" value="UniProtKB-EC"/>
</dbReference>
<reference evidence="11" key="1">
    <citation type="submission" date="2020-05" db="EMBL/GenBank/DDBJ databases">
        <authorList>
            <person name="Chiriac C."/>
            <person name="Salcher M."/>
            <person name="Ghai R."/>
            <person name="Kavagutti S V."/>
        </authorList>
    </citation>
    <scope>NUCLEOTIDE SEQUENCE</scope>
</reference>
<proteinExistence type="inferred from homology"/>
<keyword evidence="4" id="KW-0521">NADP</keyword>
<dbReference type="HAMAP" id="MF_00087">
    <property type="entry name" value="Glu_tRNA_reductase"/>
    <property type="match status" value="1"/>
</dbReference>